<dbReference type="GO" id="GO:0005524">
    <property type="term" value="F:ATP binding"/>
    <property type="evidence" value="ECO:0007669"/>
    <property type="project" value="UniProtKB-KW"/>
</dbReference>
<dbReference type="SMART" id="SM00488">
    <property type="entry name" value="DEXDc2"/>
    <property type="match status" value="1"/>
</dbReference>
<evidence type="ECO:0000256" key="7">
    <source>
        <dbReference type="ARBA" id="ARBA00022806"/>
    </source>
</evidence>
<dbReference type="InterPro" id="IPR006555">
    <property type="entry name" value="ATP-dep_Helicase_C"/>
</dbReference>
<keyword evidence="15" id="KW-0175">Coiled coil</keyword>
<evidence type="ECO:0000313" key="19">
    <source>
        <dbReference type="RefSeq" id="XP_011310604.1"/>
    </source>
</evidence>
<evidence type="ECO:0000256" key="10">
    <source>
        <dbReference type="ARBA" id="ARBA00023014"/>
    </source>
</evidence>
<dbReference type="GO" id="GO:0006139">
    <property type="term" value="P:nucleobase-containing compound metabolic process"/>
    <property type="evidence" value="ECO:0007669"/>
    <property type="project" value="InterPro"/>
</dbReference>
<dbReference type="Pfam" id="PF13307">
    <property type="entry name" value="Helicase_C_2"/>
    <property type="match status" value="1"/>
</dbReference>
<proteinExistence type="inferred from homology"/>
<dbReference type="InterPro" id="IPR014013">
    <property type="entry name" value="Helic_SF1/SF2_ATP-bd_DinG/Rad3"/>
</dbReference>
<dbReference type="Gene3D" id="3.40.50.300">
    <property type="entry name" value="P-loop containing nucleotide triphosphate hydrolases"/>
    <property type="match status" value="3"/>
</dbReference>
<dbReference type="EC" id="5.6.2.3" evidence="13"/>
<keyword evidence="5" id="KW-0547">Nucleotide-binding</keyword>
<name>A0A9R1U6T7_9HYME</name>
<keyword evidence="12" id="KW-0539">Nucleus</keyword>
<dbReference type="SMART" id="SM00491">
    <property type="entry name" value="HELICc2"/>
    <property type="match status" value="1"/>
</dbReference>
<dbReference type="PANTHER" id="PTHR11472">
    <property type="entry name" value="DNA REPAIR DEAD HELICASE RAD3/XP-D SUBFAMILY MEMBER"/>
    <property type="match status" value="1"/>
</dbReference>
<dbReference type="GO" id="GO:0046872">
    <property type="term" value="F:metal ion binding"/>
    <property type="evidence" value="ECO:0007669"/>
    <property type="project" value="UniProtKB-KW"/>
</dbReference>
<feature type="region of interest" description="Disordered" evidence="16">
    <location>
        <begin position="168"/>
        <end position="189"/>
    </location>
</feature>
<feature type="coiled-coil region" evidence="15">
    <location>
        <begin position="73"/>
        <end position="100"/>
    </location>
</feature>
<evidence type="ECO:0000256" key="4">
    <source>
        <dbReference type="ARBA" id="ARBA00022723"/>
    </source>
</evidence>
<accession>A0A9R1U6T7</accession>
<dbReference type="SUPFAM" id="SSF52540">
    <property type="entry name" value="P-loop containing nucleoside triphosphate hydrolases"/>
    <property type="match status" value="1"/>
</dbReference>
<gene>
    <name evidence="19" type="primary">LOC105271011</name>
</gene>
<keyword evidence="8" id="KW-0067">ATP-binding</keyword>
<dbReference type="Pfam" id="PF06733">
    <property type="entry name" value="DEAD_2"/>
    <property type="match status" value="1"/>
</dbReference>
<dbReference type="GO" id="GO:0005634">
    <property type="term" value="C:nucleus"/>
    <property type="evidence" value="ECO:0007669"/>
    <property type="project" value="UniProtKB-SubCell"/>
</dbReference>
<evidence type="ECO:0000256" key="14">
    <source>
        <dbReference type="ARBA" id="ARBA00048954"/>
    </source>
</evidence>
<dbReference type="NCBIfam" id="TIGR00604">
    <property type="entry name" value="rad3"/>
    <property type="match status" value="1"/>
</dbReference>
<dbReference type="InterPro" id="IPR027417">
    <property type="entry name" value="P-loop_NTPase"/>
</dbReference>
<keyword evidence="18" id="KW-1185">Reference proteome</keyword>
<evidence type="ECO:0000256" key="1">
    <source>
        <dbReference type="ARBA" id="ARBA00001966"/>
    </source>
</evidence>
<evidence type="ECO:0000256" key="13">
    <source>
        <dbReference type="ARBA" id="ARBA00044969"/>
    </source>
</evidence>
<evidence type="ECO:0000256" key="9">
    <source>
        <dbReference type="ARBA" id="ARBA00023004"/>
    </source>
</evidence>
<comment type="subcellular location">
    <subcellularLocation>
        <location evidence="2">Nucleus</location>
    </subcellularLocation>
</comment>
<reference evidence="19" key="1">
    <citation type="submission" date="2025-08" db="UniProtKB">
        <authorList>
            <consortium name="RefSeq"/>
        </authorList>
    </citation>
    <scope>IDENTIFICATION</scope>
    <source>
        <strain evidence="19">USDA-PBARC FA_bdor</strain>
        <tissue evidence="19">Whole organism</tissue>
    </source>
</reference>
<dbReference type="GO" id="GO:0016818">
    <property type="term" value="F:hydrolase activity, acting on acid anhydrides, in phosphorus-containing anhydrides"/>
    <property type="evidence" value="ECO:0007669"/>
    <property type="project" value="InterPro"/>
</dbReference>
<keyword evidence="6" id="KW-0378">Hydrolase</keyword>
<dbReference type="GO" id="GO:0034085">
    <property type="term" value="P:establishment of sister chromatid cohesion"/>
    <property type="evidence" value="ECO:0007669"/>
    <property type="project" value="TreeGrafter"/>
</dbReference>
<keyword evidence="7 19" id="KW-0347">Helicase</keyword>
<dbReference type="InterPro" id="IPR045028">
    <property type="entry name" value="DinG/Rad3-like"/>
</dbReference>
<keyword evidence="10" id="KW-0411">Iron-sulfur</keyword>
<dbReference type="PANTHER" id="PTHR11472:SF41">
    <property type="entry name" value="ATP-DEPENDENT DNA HELICASE DDX11-RELATED"/>
    <property type="match status" value="1"/>
</dbReference>
<dbReference type="GO" id="GO:0043139">
    <property type="term" value="F:5'-3' DNA helicase activity"/>
    <property type="evidence" value="ECO:0007669"/>
    <property type="project" value="UniProtKB-EC"/>
</dbReference>
<dbReference type="GO" id="GO:0051536">
    <property type="term" value="F:iron-sulfur cluster binding"/>
    <property type="evidence" value="ECO:0007669"/>
    <property type="project" value="UniProtKB-KW"/>
</dbReference>
<dbReference type="KEGG" id="fas:105271011"/>
<feature type="domain" description="Helicase ATP-binding" evidence="17">
    <location>
        <begin position="19"/>
        <end position="436"/>
    </location>
</feature>
<protein>
    <recommendedName>
        <fullName evidence="13">DNA 5'-3' helicase</fullName>
        <ecNumber evidence="13">5.6.2.3</ecNumber>
    </recommendedName>
</protein>
<comment type="cofactor">
    <cofactor evidence="1">
        <name>[4Fe-4S] cluster</name>
        <dbReference type="ChEBI" id="CHEBI:49883"/>
    </cofactor>
</comment>
<evidence type="ECO:0000256" key="15">
    <source>
        <dbReference type="SAM" id="Coils"/>
    </source>
</evidence>
<dbReference type="RefSeq" id="XP_011310604.1">
    <property type="nucleotide sequence ID" value="XM_011312302.1"/>
</dbReference>
<evidence type="ECO:0000256" key="16">
    <source>
        <dbReference type="SAM" id="MobiDB-lite"/>
    </source>
</evidence>
<dbReference type="OrthoDB" id="267079at2759"/>
<evidence type="ECO:0000313" key="18">
    <source>
        <dbReference type="Proteomes" id="UP000694866"/>
    </source>
</evidence>
<dbReference type="Proteomes" id="UP000694866">
    <property type="component" value="Unplaced"/>
</dbReference>
<evidence type="ECO:0000256" key="3">
    <source>
        <dbReference type="ARBA" id="ARBA00008435"/>
    </source>
</evidence>
<evidence type="ECO:0000256" key="5">
    <source>
        <dbReference type="ARBA" id="ARBA00022741"/>
    </source>
</evidence>
<dbReference type="InterPro" id="IPR006554">
    <property type="entry name" value="Helicase-like_DEXD_c2"/>
</dbReference>
<evidence type="ECO:0000256" key="11">
    <source>
        <dbReference type="ARBA" id="ARBA00023235"/>
    </source>
</evidence>
<dbReference type="InterPro" id="IPR013020">
    <property type="entry name" value="Rad3/Chl1-like"/>
</dbReference>
<comment type="catalytic activity">
    <reaction evidence="14">
        <text>ATP + H2O = ADP + phosphate + H(+)</text>
        <dbReference type="Rhea" id="RHEA:13065"/>
        <dbReference type="ChEBI" id="CHEBI:15377"/>
        <dbReference type="ChEBI" id="CHEBI:15378"/>
        <dbReference type="ChEBI" id="CHEBI:30616"/>
        <dbReference type="ChEBI" id="CHEBI:43474"/>
        <dbReference type="ChEBI" id="CHEBI:456216"/>
        <dbReference type="EC" id="5.6.2.3"/>
    </reaction>
</comment>
<evidence type="ECO:0000256" key="6">
    <source>
        <dbReference type="ARBA" id="ARBA00022801"/>
    </source>
</evidence>
<evidence type="ECO:0000256" key="2">
    <source>
        <dbReference type="ARBA" id="ARBA00004123"/>
    </source>
</evidence>
<dbReference type="FunFam" id="3.40.50.300:FF:001372">
    <property type="entry name" value="ATP-dependent DNA helicase chl1"/>
    <property type="match status" value="1"/>
</dbReference>
<dbReference type="InterPro" id="IPR010614">
    <property type="entry name" value="RAD3-like_helicase_DEAD"/>
</dbReference>
<sequence>MHCALWANNIINVNKWKMEEQTFKFPFPPYDIQNDFMKSLYECLDKGNLGIFESPTGTGKTMSIICGTLQWLHDHEKKKEKDLREMMKELDDKLEKIEKESTGNWIDDYSKQMIVNQEKRVVQEKLETIAYHLKRKESMRKKVTECKLESKNNRKKIFKLQKINVDRGMSENDLDGPETSKTNDNDNHYDDYELLLDEQEIKPDNSDDDDEEENNAEKKCITQFFLCSRTHSQLSQFIGEFKNSPYSGLFSLVPIGSRQNYCVNAAVKQLGNVDLINEKCMELQRSKKTTSKKEKDVKRLKTKNSCCPYNPGDQNLLVASIVTKIQDIEEIVETAKEIETCPYYASRKSLQDGQVIVLPYNSILHKNTRISSGINLKNNVIIIDEAHNLLEAIERMHSTTITGRNILHCYNQLTKYQKRFENLFSAKSVLYLNQLSFCLKKLLKMLGGSIRCLETDKIENNQEAKVYTLQNFETTTEIDSVNMFELITFIHSSKLAHKLQGYLEKHSEDLKIHSTPVANKNNQKGITAFLNLLTNQPTVNDTTENMSELKDNATNENISKNSLLKIVGFLESLKSCCTDGRIFVIPGATLGQGVIKFLLMNPAAHFHDIVKEARSIILAGGTMEPISEFRDQLFMEAGAPLERITIFSCDHVVPKENIITRVLTKGPNNIPFEFNYQNRDNKKLLDEVGRTLTNLTNIVPGGIVVFLPSYKYEETLYKHLDSTGIIEKISLKKEVFREPKSSRVVSSVLENYSKSIRDRKGSQSGSLLFSVVGGKLSEGLNFSDDLGRCIIVIGMPYPNIKSPELQEKIKYLNENVRAGAGNEYYENSCMKAVNQCIGRAVRHINDYATVILMDKRYVNKYKALPGWIQKTLKNNTEFGMTIGDVARFFAAKRKNSK</sequence>
<evidence type="ECO:0000256" key="8">
    <source>
        <dbReference type="ARBA" id="ARBA00022840"/>
    </source>
</evidence>
<keyword evidence="9" id="KW-0408">Iron</keyword>
<dbReference type="GeneID" id="105271011"/>
<dbReference type="GO" id="GO:0003677">
    <property type="term" value="F:DNA binding"/>
    <property type="evidence" value="ECO:0007669"/>
    <property type="project" value="InterPro"/>
</dbReference>
<dbReference type="AlphaFoldDB" id="A0A9R1U6T7"/>
<keyword evidence="4" id="KW-0479">Metal-binding</keyword>
<organism evidence="18 19">
    <name type="scientific">Fopius arisanus</name>
    <dbReference type="NCBI Taxonomy" id="64838"/>
    <lineage>
        <taxon>Eukaryota</taxon>
        <taxon>Metazoa</taxon>
        <taxon>Ecdysozoa</taxon>
        <taxon>Arthropoda</taxon>
        <taxon>Hexapoda</taxon>
        <taxon>Insecta</taxon>
        <taxon>Pterygota</taxon>
        <taxon>Neoptera</taxon>
        <taxon>Endopterygota</taxon>
        <taxon>Hymenoptera</taxon>
        <taxon>Apocrita</taxon>
        <taxon>Ichneumonoidea</taxon>
        <taxon>Braconidae</taxon>
        <taxon>Opiinae</taxon>
        <taxon>Fopius</taxon>
    </lineage>
</organism>
<keyword evidence="11" id="KW-0413">Isomerase</keyword>
<evidence type="ECO:0000256" key="12">
    <source>
        <dbReference type="ARBA" id="ARBA00023242"/>
    </source>
</evidence>
<evidence type="ECO:0000259" key="17">
    <source>
        <dbReference type="PROSITE" id="PS51193"/>
    </source>
</evidence>
<dbReference type="CDD" id="cd18788">
    <property type="entry name" value="SF2_C_XPD"/>
    <property type="match status" value="1"/>
</dbReference>
<dbReference type="PROSITE" id="PS51193">
    <property type="entry name" value="HELICASE_ATP_BIND_2"/>
    <property type="match status" value="1"/>
</dbReference>
<comment type="similarity">
    <text evidence="3">Belongs to the DEAD box helicase family. DEAH subfamily. DDX11/CHL1 sub-subfamily.</text>
</comment>